<keyword evidence="5" id="KW-0560">Oxidoreductase</keyword>
<comment type="caution">
    <text evidence="7">The sequence shown here is derived from an EMBL/GenBank/DDBJ whole genome shotgun (WGS) entry which is preliminary data.</text>
</comment>
<evidence type="ECO:0000313" key="7">
    <source>
        <dbReference type="EMBL" id="MFD0854581.1"/>
    </source>
</evidence>
<name>A0ABW3CLZ7_9ACTN</name>
<evidence type="ECO:0000313" key="8">
    <source>
        <dbReference type="Proteomes" id="UP001597083"/>
    </source>
</evidence>
<gene>
    <name evidence="7" type="ORF">ACFQ07_20255</name>
</gene>
<dbReference type="InterPro" id="IPR000073">
    <property type="entry name" value="AB_hydrolase_1"/>
</dbReference>
<accession>A0ABW3CLZ7</accession>
<keyword evidence="7" id="KW-0378">Hydrolase</keyword>
<dbReference type="Pfam" id="PF00561">
    <property type="entry name" value="Abhydrolase_1"/>
    <property type="match status" value="1"/>
</dbReference>
<sequence>MPRRIPRFSGEGIKDAQVSLHPFVTDDDLLLTLRRFHRSDGDDVVLLLHGLTSSSDLFVMPEIYNMTSYLLDNGFGDVWALDFRMSNRLPYNTNQRRYSLDDIALFDYPAALAELRSHVGDRRVHVFAHCLG</sequence>
<feature type="non-terminal residue" evidence="7">
    <location>
        <position position="132"/>
    </location>
</feature>
<dbReference type="GO" id="GO:0016787">
    <property type="term" value="F:hydrolase activity"/>
    <property type="evidence" value="ECO:0007669"/>
    <property type="project" value="UniProtKB-KW"/>
</dbReference>
<dbReference type="PANTHER" id="PTHR47470">
    <property type="entry name" value="CHOLESTEROL OXIDASE"/>
    <property type="match status" value="1"/>
</dbReference>
<comment type="cofactor">
    <cofactor evidence="1">
        <name>FAD</name>
        <dbReference type="ChEBI" id="CHEBI:57692"/>
    </cofactor>
</comment>
<keyword evidence="3" id="KW-0285">Flavoprotein</keyword>
<proteinExistence type="inferred from homology"/>
<evidence type="ECO:0000256" key="1">
    <source>
        <dbReference type="ARBA" id="ARBA00001974"/>
    </source>
</evidence>
<reference evidence="8" key="1">
    <citation type="journal article" date="2019" name="Int. J. Syst. Evol. Microbiol.">
        <title>The Global Catalogue of Microorganisms (GCM) 10K type strain sequencing project: providing services to taxonomists for standard genome sequencing and annotation.</title>
        <authorList>
            <consortium name="The Broad Institute Genomics Platform"/>
            <consortium name="The Broad Institute Genome Sequencing Center for Infectious Disease"/>
            <person name="Wu L."/>
            <person name="Ma J."/>
        </authorList>
    </citation>
    <scope>NUCLEOTIDE SEQUENCE [LARGE SCALE GENOMIC DNA]</scope>
    <source>
        <strain evidence="8">JCM 31696</strain>
    </source>
</reference>
<dbReference type="SUPFAM" id="SSF53474">
    <property type="entry name" value="alpha/beta-Hydrolases"/>
    <property type="match status" value="1"/>
</dbReference>
<dbReference type="EMBL" id="JBHTIR010003040">
    <property type="protein sequence ID" value="MFD0854581.1"/>
    <property type="molecule type" value="Genomic_DNA"/>
</dbReference>
<keyword evidence="4" id="KW-0274">FAD</keyword>
<evidence type="ECO:0000256" key="3">
    <source>
        <dbReference type="ARBA" id="ARBA00022630"/>
    </source>
</evidence>
<feature type="domain" description="AB hydrolase-1" evidence="6">
    <location>
        <begin position="44"/>
        <end position="132"/>
    </location>
</feature>
<evidence type="ECO:0000259" key="6">
    <source>
        <dbReference type="Pfam" id="PF00561"/>
    </source>
</evidence>
<dbReference type="InterPro" id="IPR052542">
    <property type="entry name" value="Cholesterol_Oxidase"/>
</dbReference>
<dbReference type="Gene3D" id="3.40.50.1820">
    <property type="entry name" value="alpha/beta hydrolase"/>
    <property type="match status" value="1"/>
</dbReference>
<dbReference type="InterPro" id="IPR029058">
    <property type="entry name" value="AB_hydrolase_fold"/>
</dbReference>
<dbReference type="PANTHER" id="PTHR47470:SF1">
    <property type="entry name" value="FAD-DEPENDENT OXIDOREDUCTASE 2 FAD BINDING DOMAIN-CONTAINING PROTEIN"/>
    <property type="match status" value="1"/>
</dbReference>
<keyword evidence="8" id="KW-1185">Reference proteome</keyword>
<organism evidence="7 8">
    <name type="scientific">Actinomadura adrarensis</name>
    <dbReference type="NCBI Taxonomy" id="1819600"/>
    <lineage>
        <taxon>Bacteria</taxon>
        <taxon>Bacillati</taxon>
        <taxon>Actinomycetota</taxon>
        <taxon>Actinomycetes</taxon>
        <taxon>Streptosporangiales</taxon>
        <taxon>Thermomonosporaceae</taxon>
        <taxon>Actinomadura</taxon>
    </lineage>
</organism>
<evidence type="ECO:0000256" key="5">
    <source>
        <dbReference type="ARBA" id="ARBA00023002"/>
    </source>
</evidence>
<evidence type="ECO:0000256" key="4">
    <source>
        <dbReference type="ARBA" id="ARBA00022827"/>
    </source>
</evidence>
<comment type="similarity">
    <text evidence="2">Belongs to the GMC oxidoreductase family.</text>
</comment>
<dbReference type="Proteomes" id="UP001597083">
    <property type="component" value="Unassembled WGS sequence"/>
</dbReference>
<protein>
    <submittedName>
        <fullName evidence="7">Alpha/beta fold hydrolase</fullName>
    </submittedName>
</protein>
<evidence type="ECO:0000256" key="2">
    <source>
        <dbReference type="ARBA" id="ARBA00010790"/>
    </source>
</evidence>